<dbReference type="InterPro" id="IPR027277">
    <property type="entry name" value="NadC/ModD"/>
</dbReference>
<evidence type="ECO:0000256" key="10">
    <source>
        <dbReference type="PIRNR" id="PIRNR006250"/>
    </source>
</evidence>
<evidence type="ECO:0000256" key="4">
    <source>
        <dbReference type="ARBA" id="ARBA00011944"/>
    </source>
</evidence>
<dbReference type="Gene3D" id="3.90.1170.20">
    <property type="entry name" value="Quinolinate phosphoribosyl transferase, N-terminal domain"/>
    <property type="match status" value="1"/>
</dbReference>
<comment type="catalytic activity">
    <reaction evidence="9">
        <text>nicotinate beta-D-ribonucleotide + CO2 + diphosphate = quinolinate + 5-phospho-alpha-D-ribose 1-diphosphate + 2 H(+)</text>
        <dbReference type="Rhea" id="RHEA:12733"/>
        <dbReference type="ChEBI" id="CHEBI:15378"/>
        <dbReference type="ChEBI" id="CHEBI:16526"/>
        <dbReference type="ChEBI" id="CHEBI:29959"/>
        <dbReference type="ChEBI" id="CHEBI:33019"/>
        <dbReference type="ChEBI" id="CHEBI:57502"/>
        <dbReference type="ChEBI" id="CHEBI:58017"/>
        <dbReference type="EC" id="2.4.2.19"/>
    </reaction>
</comment>
<feature type="region of interest" description="Disordered" evidence="11">
    <location>
        <begin position="1"/>
        <end position="32"/>
    </location>
</feature>
<dbReference type="EMBL" id="BAABCJ010000001">
    <property type="protein sequence ID" value="GAA3692887.1"/>
    <property type="molecule type" value="Genomic_DNA"/>
</dbReference>
<dbReference type="InterPro" id="IPR037128">
    <property type="entry name" value="Quinolinate_PRibosylTase_N_sf"/>
</dbReference>
<comment type="function">
    <text evidence="1">Involved in the catabolism of quinolinic acid (QA).</text>
</comment>
<comment type="caution">
    <text evidence="14">The sequence shown here is derived from an EMBL/GenBank/DDBJ whole genome shotgun (WGS) entry which is preliminary data.</text>
</comment>
<evidence type="ECO:0000313" key="15">
    <source>
        <dbReference type="Proteomes" id="UP001501536"/>
    </source>
</evidence>
<dbReference type="SUPFAM" id="SSF51690">
    <property type="entry name" value="Nicotinate/Quinolinate PRTase C-terminal domain-like"/>
    <property type="match status" value="1"/>
</dbReference>
<evidence type="ECO:0000313" key="14">
    <source>
        <dbReference type="EMBL" id="GAA3692887.1"/>
    </source>
</evidence>
<dbReference type="EC" id="2.4.2.19" evidence="4"/>
<evidence type="ECO:0000259" key="13">
    <source>
        <dbReference type="Pfam" id="PF02749"/>
    </source>
</evidence>
<keyword evidence="7 10" id="KW-0808">Transferase</keyword>
<evidence type="ECO:0000256" key="5">
    <source>
        <dbReference type="ARBA" id="ARBA00022642"/>
    </source>
</evidence>
<keyword evidence="6 10" id="KW-0328">Glycosyltransferase</keyword>
<evidence type="ECO:0000256" key="8">
    <source>
        <dbReference type="ARBA" id="ARBA00033102"/>
    </source>
</evidence>
<dbReference type="CDD" id="cd01572">
    <property type="entry name" value="QPRTase"/>
    <property type="match status" value="1"/>
</dbReference>
<dbReference type="PIRSF" id="PIRSF006250">
    <property type="entry name" value="NadC_ModD"/>
    <property type="match status" value="1"/>
</dbReference>
<keyword evidence="5" id="KW-0662">Pyridine nucleotide biosynthesis</keyword>
<dbReference type="PANTHER" id="PTHR32179:SF3">
    <property type="entry name" value="NICOTINATE-NUCLEOTIDE PYROPHOSPHORYLASE [CARBOXYLATING]"/>
    <property type="match status" value="1"/>
</dbReference>
<dbReference type="InterPro" id="IPR002638">
    <property type="entry name" value="Quinolinate_PRibosylTrfase_C"/>
</dbReference>
<dbReference type="Proteomes" id="UP001501536">
    <property type="component" value="Unassembled WGS sequence"/>
</dbReference>
<dbReference type="InterPro" id="IPR036068">
    <property type="entry name" value="Nicotinate_pribotase-like_C"/>
</dbReference>
<dbReference type="InterPro" id="IPR004393">
    <property type="entry name" value="NadC"/>
</dbReference>
<evidence type="ECO:0000256" key="9">
    <source>
        <dbReference type="ARBA" id="ARBA00047445"/>
    </source>
</evidence>
<feature type="domain" description="Quinolinate phosphoribosyl transferase N-terminal" evidence="13">
    <location>
        <begin position="58"/>
        <end position="143"/>
    </location>
</feature>
<evidence type="ECO:0000256" key="2">
    <source>
        <dbReference type="ARBA" id="ARBA00004893"/>
    </source>
</evidence>
<dbReference type="Pfam" id="PF02749">
    <property type="entry name" value="QRPTase_N"/>
    <property type="match status" value="1"/>
</dbReference>
<comment type="similarity">
    <text evidence="3 10">Belongs to the NadC/ModD family.</text>
</comment>
<dbReference type="Gene3D" id="3.20.20.70">
    <property type="entry name" value="Aldolase class I"/>
    <property type="match status" value="1"/>
</dbReference>
<feature type="domain" description="Quinolinate phosphoribosyl transferase C-terminal" evidence="12">
    <location>
        <begin position="145"/>
        <end position="313"/>
    </location>
</feature>
<gene>
    <name evidence="14" type="primary">nadC</name>
    <name evidence="14" type="ORF">GCM10022377_01700</name>
</gene>
<evidence type="ECO:0000259" key="12">
    <source>
        <dbReference type="Pfam" id="PF01729"/>
    </source>
</evidence>
<evidence type="ECO:0000256" key="6">
    <source>
        <dbReference type="ARBA" id="ARBA00022676"/>
    </source>
</evidence>
<keyword evidence="15" id="KW-1185">Reference proteome</keyword>
<dbReference type="NCBIfam" id="TIGR00078">
    <property type="entry name" value="nadC"/>
    <property type="match status" value="1"/>
</dbReference>
<evidence type="ECO:0000256" key="11">
    <source>
        <dbReference type="SAM" id="MobiDB-lite"/>
    </source>
</evidence>
<evidence type="ECO:0000256" key="7">
    <source>
        <dbReference type="ARBA" id="ARBA00022679"/>
    </source>
</evidence>
<dbReference type="Pfam" id="PF01729">
    <property type="entry name" value="QRPTase_C"/>
    <property type="match status" value="1"/>
</dbReference>
<reference evidence="15" key="1">
    <citation type="journal article" date="2019" name="Int. J. Syst. Evol. Microbiol.">
        <title>The Global Catalogue of Microorganisms (GCM) 10K type strain sequencing project: providing services to taxonomists for standard genome sequencing and annotation.</title>
        <authorList>
            <consortium name="The Broad Institute Genomics Platform"/>
            <consortium name="The Broad Institute Genome Sequencing Center for Infectious Disease"/>
            <person name="Wu L."/>
            <person name="Ma J."/>
        </authorList>
    </citation>
    <scope>NUCLEOTIDE SEQUENCE [LARGE SCALE GENOMIC DNA]</scope>
    <source>
        <strain evidence="15">JCM 16961</strain>
    </source>
</reference>
<accession>A0ABP7CRT5</accession>
<dbReference type="InterPro" id="IPR013785">
    <property type="entry name" value="Aldolase_TIM"/>
</dbReference>
<comment type="pathway">
    <text evidence="2">Cofactor biosynthesis; NAD(+) biosynthesis; nicotinate D-ribonucleotide from quinolinate: step 1/1.</text>
</comment>
<dbReference type="InterPro" id="IPR022412">
    <property type="entry name" value="Quinolinate_PRibosylTrfase_N"/>
</dbReference>
<dbReference type="PANTHER" id="PTHR32179">
    <property type="entry name" value="NICOTINATE-NUCLEOTIDE PYROPHOSPHORYLASE [CARBOXYLATING]"/>
    <property type="match status" value="1"/>
</dbReference>
<evidence type="ECO:0000256" key="1">
    <source>
        <dbReference type="ARBA" id="ARBA00003237"/>
    </source>
</evidence>
<feature type="compositionally biased region" description="Low complexity" evidence="11">
    <location>
        <begin position="1"/>
        <end position="21"/>
    </location>
</feature>
<protein>
    <recommendedName>
        <fullName evidence="4">nicotinate-nucleotide diphosphorylase (carboxylating)</fullName>
        <ecNumber evidence="4">2.4.2.19</ecNumber>
    </recommendedName>
    <alternativeName>
        <fullName evidence="8">Quinolinate phosphoribosyltransferase [decarboxylating]</fullName>
    </alternativeName>
</protein>
<evidence type="ECO:0000256" key="3">
    <source>
        <dbReference type="ARBA" id="ARBA00009400"/>
    </source>
</evidence>
<name>A0ABP7CRT5_9MICC</name>
<organism evidence="14 15">
    <name type="scientific">Zhihengliuella alba</name>
    <dbReference type="NCBI Taxonomy" id="547018"/>
    <lineage>
        <taxon>Bacteria</taxon>
        <taxon>Bacillati</taxon>
        <taxon>Actinomycetota</taxon>
        <taxon>Actinomycetes</taxon>
        <taxon>Micrococcales</taxon>
        <taxon>Micrococcaceae</taxon>
        <taxon>Zhihengliuella</taxon>
    </lineage>
</organism>
<sequence>MPTSDTAATTAGTAAANADTTMLGTASPPAGAEIRPVPRLQLERIVAAALLEDAPAGDLTADLLIPADAQATAFVVAREPGVVSGLEAFATAMRLTDQRLRVEPSVRDGERFEAGARLAVVTGPARGLLTAERVGLNLLQRLSGIATQTRAMVDAAAGHPARIADTRKTTPGLRVLERYAVRCGGGSNHRDNLSEAVMAKDNHLALLGEGEELTAALVGLRARLGHTQHLEVEIDRLDQLEPVVSAGVDTVMLDNFSLEDLAEGVRRVAGRCTVEASGTVTLERIAAIAATGVDVISSGALTHSVRAVDLGLDIDLRGSRADGTEPA</sequence>
<dbReference type="SUPFAM" id="SSF54675">
    <property type="entry name" value="Nicotinate/Quinolinate PRTase N-terminal domain-like"/>
    <property type="match status" value="1"/>
</dbReference>
<proteinExistence type="inferred from homology"/>